<evidence type="ECO:0000313" key="3">
    <source>
        <dbReference type="Proteomes" id="UP000176288"/>
    </source>
</evidence>
<dbReference type="CDD" id="cd04301">
    <property type="entry name" value="NAT_SF"/>
    <property type="match status" value="1"/>
</dbReference>
<name>A0A1D9MIZ5_9ACTO</name>
<dbReference type="Pfam" id="PF00583">
    <property type="entry name" value="Acetyltransf_1"/>
    <property type="match status" value="1"/>
</dbReference>
<evidence type="ECO:0000313" key="2">
    <source>
        <dbReference type="EMBL" id="AOZ72163.1"/>
    </source>
</evidence>
<dbReference type="InterPro" id="IPR000182">
    <property type="entry name" value="GNAT_dom"/>
</dbReference>
<evidence type="ECO:0000259" key="1">
    <source>
        <dbReference type="PROSITE" id="PS51186"/>
    </source>
</evidence>
<dbReference type="GO" id="GO:0016747">
    <property type="term" value="F:acyltransferase activity, transferring groups other than amino-acyl groups"/>
    <property type="evidence" value="ECO:0007669"/>
    <property type="project" value="InterPro"/>
</dbReference>
<gene>
    <name evidence="2" type="ORF">BK816_01665</name>
</gene>
<dbReference type="InterPro" id="IPR016181">
    <property type="entry name" value="Acyl_CoA_acyltransferase"/>
</dbReference>
<dbReference type="Proteomes" id="UP000176288">
    <property type="component" value="Chromosome"/>
</dbReference>
<dbReference type="Gene3D" id="3.40.630.30">
    <property type="match status" value="1"/>
</dbReference>
<keyword evidence="3" id="KW-1185">Reference proteome</keyword>
<dbReference type="OrthoDB" id="9805924at2"/>
<protein>
    <recommendedName>
        <fullName evidence="1">N-acetyltransferase domain-containing protein</fullName>
    </recommendedName>
</protein>
<reference evidence="2 3" key="1">
    <citation type="submission" date="2016-10" db="EMBL/GenBank/DDBJ databases">
        <title>Actinomyces aegypiusis sp. nov., isolated from the Aegypius monachus in Qinghai Tibet Plateau China.</title>
        <authorList>
            <person name="Wang Y."/>
        </authorList>
    </citation>
    <scope>NUCLEOTIDE SEQUENCE [LARGE SCALE GENOMIC DNA]</scope>
    <source>
        <strain evidence="2 3">VUL4_3</strain>
    </source>
</reference>
<feature type="domain" description="N-acetyltransferase" evidence="1">
    <location>
        <begin position="1"/>
        <end position="143"/>
    </location>
</feature>
<organism evidence="2 3">
    <name type="scientific">Boudabousia tangfeifanii</name>
    <dbReference type="NCBI Taxonomy" id="1912795"/>
    <lineage>
        <taxon>Bacteria</taxon>
        <taxon>Bacillati</taxon>
        <taxon>Actinomycetota</taxon>
        <taxon>Actinomycetes</taxon>
        <taxon>Actinomycetales</taxon>
        <taxon>Actinomycetaceae</taxon>
        <taxon>Boudabousia</taxon>
    </lineage>
</organism>
<dbReference type="AlphaFoldDB" id="A0A1D9MIZ5"/>
<dbReference type="SUPFAM" id="SSF55729">
    <property type="entry name" value="Acyl-CoA N-acyltransferases (Nat)"/>
    <property type="match status" value="1"/>
</dbReference>
<dbReference type="EMBL" id="CP017812">
    <property type="protein sequence ID" value="AOZ72163.1"/>
    <property type="molecule type" value="Genomic_DNA"/>
</dbReference>
<accession>A0A1D9MIZ5</accession>
<sequence length="143" mass="16422">MFFHDLSGADDPVWEQAFPVLQQLRTHLTREALAEVIAEGAPQGLRFTALFYRDKCVAVAGWRIIANTNLRRVLYVDDLCVDETTRSHGYGQFLLNELTRRAKEAGARALDLDSGVQRHAAHRFYLRNRFIISSHHFRLELPS</sequence>
<proteinExistence type="predicted"/>
<dbReference type="KEGG" id="avu:BK816_01665"/>
<dbReference type="PROSITE" id="PS51186">
    <property type="entry name" value="GNAT"/>
    <property type="match status" value="1"/>
</dbReference>